<accession>A0A918D4L5</accession>
<evidence type="ECO:0000313" key="2">
    <source>
        <dbReference type="EMBL" id="GGN65114.1"/>
    </source>
</evidence>
<feature type="domain" description="Recombinase" evidence="1">
    <location>
        <begin position="6"/>
        <end position="93"/>
    </location>
</feature>
<dbReference type="Proteomes" id="UP000624041">
    <property type="component" value="Unassembled WGS sequence"/>
</dbReference>
<sequence length="138" mass="15896">MMAHTPFGYQIENGKVVINKEELKQLQHLFQAYLSGLSLANAAKEAGIKRNHGGITRILTDERYLGTDIFPTLISKELFEKVKIERYKRAKKLGRLNKKQEETPFEIPTFTLPSIDIKHDNPYKQAEYVYSLIESVVN</sequence>
<dbReference type="Gene3D" id="3.90.1750.20">
    <property type="entry name" value="Putative Large Serine Recombinase, Chain B, Domain 2"/>
    <property type="match status" value="1"/>
</dbReference>
<gene>
    <name evidence="2" type="ORF">GCM10007971_33640</name>
</gene>
<evidence type="ECO:0000259" key="1">
    <source>
        <dbReference type="PROSITE" id="PS51737"/>
    </source>
</evidence>
<reference evidence="2" key="2">
    <citation type="submission" date="2020-09" db="EMBL/GenBank/DDBJ databases">
        <authorList>
            <person name="Sun Q."/>
            <person name="Ohkuma M."/>
        </authorList>
    </citation>
    <scope>NUCLEOTIDE SEQUENCE</scope>
    <source>
        <strain evidence="2">JCM 17251</strain>
    </source>
</reference>
<dbReference type="PROSITE" id="PS51737">
    <property type="entry name" value="RECOMBINASE_DNA_BIND"/>
    <property type="match status" value="1"/>
</dbReference>
<protein>
    <recommendedName>
        <fullName evidence="1">Recombinase domain-containing protein</fullName>
    </recommendedName>
</protein>
<dbReference type="InterPro" id="IPR038109">
    <property type="entry name" value="DNA_bind_recomb_sf"/>
</dbReference>
<proteinExistence type="predicted"/>
<keyword evidence="3" id="KW-1185">Reference proteome</keyword>
<dbReference type="InterPro" id="IPR011109">
    <property type="entry name" value="DNA_bind_recombinase_dom"/>
</dbReference>
<comment type="caution">
    <text evidence="2">The sequence shown here is derived from an EMBL/GenBank/DDBJ whole genome shotgun (WGS) entry which is preliminary data.</text>
</comment>
<dbReference type="GO" id="GO:0000150">
    <property type="term" value="F:DNA strand exchange activity"/>
    <property type="evidence" value="ECO:0007669"/>
    <property type="project" value="InterPro"/>
</dbReference>
<name>A0A918D4L5_9BACI</name>
<dbReference type="EMBL" id="BMOS01000034">
    <property type="protein sequence ID" value="GGN65114.1"/>
    <property type="molecule type" value="Genomic_DNA"/>
</dbReference>
<dbReference type="GO" id="GO:0003677">
    <property type="term" value="F:DNA binding"/>
    <property type="evidence" value="ECO:0007669"/>
    <property type="project" value="InterPro"/>
</dbReference>
<dbReference type="AlphaFoldDB" id="A0A918D4L5"/>
<evidence type="ECO:0000313" key="3">
    <source>
        <dbReference type="Proteomes" id="UP000624041"/>
    </source>
</evidence>
<reference evidence="2" key="1">
    <citation type="journal article" date="2014" name="Int. J. Syst. Evol. Microbiol.">
        <title>Complete genome sequence of Corynebacterium casei LMG S-19264T (=DSM 44701T), isolated from a smear-ripened cheese.</title>
        <authorList>
            <consortium name="US DOE Joint Genome Institute (JGI-PGF)"/>
            <person name="Walter F."/>
            <person name="Albersmeier A."/>
            <person name="Kalinowski J."/>
            <person name="Ruckert C."/>
        </authorList>
    </citation>
    <scope>NUCLEOTIDE SEQUENCE</scope>
    <source>
        <strain evidence="2">JCM 17251</strain>
    </source>
</reference>
<organism evidence="2 3">
    <name type="scientific">Oceanobacillus indicireducens</name>
    <dbReference type="NCBI Taxonomy" id="1004261"/>
    <lineage>
        <taxon>Bacteria</taxon>
        <taxon>Bacillati</taxon>
        <taxon>Bacillota</taxon>
        <taxon>Bacilli</taxon>
        <taxon>Bacillales</taxon>
        <taxon>Bacillaceae</taxon>
        <taxon>Oceanobacillus</taxon>
    </lineage>
</organism>